<dbReference type="AlphaFoldDB" id="A0A0D0CWG8"/>
<protein>
    <submittedName>
        <fullName evidence="1">Uncharacterized protein</fullName>
    </submittedName>
</protein>
<accession>A0A0D0CWG8</accession>
<dbReference type="EMBL" id="KN834762">
    <property type="protein sequence ID" value="KIK64187.1"/>
    <property type="molecule type" value="Genomic_DNA"/>
</dbReference>
<keyword evidence="2" id="KW-1185">Reference proteome</keyword>
<organism evidence="1 2">
    <name type="scientific">Collybiopsis luxurians FD-317 M1</name>
    <dbReference type="NCBI Taxonomy" id="944289"/>
    <lineage>
        <taxon>Eukaryota</taxon>
        <taxon>Fungi</taxon>
        <taxon>Dikarya</taxon>
        <taxon>Basidiomycota</taxon>
        <taxon>Agaricomycotina</taxon>
        <taxon>Agaricomycetes</taxon>
        <taxon>Agaricomycetidae</taxon>
        <taxon>Agaricales</taxon>
        <taxon>Marasmiineae</taxon>
        <taxon>Omphalotaceae</taxon>
        <taxon>Collybiopsis</taxon>
        <taxon>Collybiopsis luxurians</taxon>
    </lineage>
</organism>
<evidence type="ECO:0000313" key="1">
    <source>
        <dbReference type="EMBL" id="KIK64187.1"/>
    </source>
</evidence>
<proteinExistence type="predicted"/>
<dbReference type="HOGENOM" id="CLU_2146141_0_0_1"/>
<sequence length="112" mass="12671">MFTILALASLFTAPPYSFNSLKGSALGSGYFQPIPTVLPAHHQVHLHHQYATPTLSHRDGNPNLVPFQPNAFDCRSGVHTLWHLQHIMELEDVQERCLIPRLKFSENMVGKR</sequence>
<gene>
    <name evidence="1" type="ORF">GYMLUDRAFT_241375</name>
</gene>
<reference evidence="1 2" key="1">
    <citation type="submission" date="2014-04" db="EMBL/GenBank/DDBJ databases">
        <title>Evolutionary Origins and Diversification of the Mycorrhizal Mutualists.</title>
        <authorList>
            <consortium name="DOE Joint Genome Institute"/>
            <consortium name="Mycorrhizal Genomics Consortium"/>
            <person name="Kohler A."/>
            <person name="Kuo A."/>
            <person name="Nagy L.G."/>
            <person name="Floudas D."/>
            <person name="Copeland A."/>
            <person name="Barry K.W."/>
            <person name="Cichocki N."/>
            <person name="Veneault-Fourrey C."/>
            <person name="LaButti K."/>
            <person name="Lindquist E.A."/>
            <person name="Lipzen A."/>
            <person name="Lundell T."/>
            <person name="Morin E."/>
            <person name="Murat C."/>
            <person name="Riley R."/>
            <person name="Ohm R."/>
            <person name="Sun H."/>
            <person name="Tunlid A."/>
            <person name="Henrissat B."/>
            <person name="Grigoriev I.V."/>
            <person name="Hibbett D.S."/>
            <person name="Martin F."/>
        </authorList>
    </citation>
    <scope>NUCLEOTIDE SEQUENCE [LARGE SCALE GENOMIC DNA]</scope>
    <source>
        <strain evidence="1 2">FD-317 M1</strain>
    </source>
</reference>
<dbReference type="Proteomes" id="UP000053593">
    <property type="component" value="Unassembled WGS sequence"/>
</dbReference>
<evidence type="ECO:0000313" key="2">
    <source>
        <dbReference type="Proteomes" id="UP000053593"/>
    </source>
</evidence>
<name>A0A0D0CWG8_9AGAR</name>